<dbReference type="Proteomes" id="UP000823915">
    <property type="component" value="Unassembled WGS sequence"/>
</dbReference>
<reference evidence="1" key="1">
    <citation type="journal article" date="2021" name="PeerJ">
        <title>Extensive microbial diversity within the chicken gut microbiome revealed by metagenomics and culture.</title>
        <authorList>
            <person name="Gilroy R."/>
            <person name="Ravi A."/>
            <person name="Getino M."/>
            <person name="Pursley I."/>
            <person name="Horton D.L."/>
            <person name="Alikhan N.F."/>
            <person name="Baker D."/>
            <person name="Gharbi K."/>
            <person name="Hall N."/>
            <person name="Watson M."/>
            <person name="Adriaenssens E.M."/>
            <person name="Foster-Nyarko E."/>
            <person name="Jarju S."/>
            <person name="Secka A."/>
            <person name="Antonio M."/>
            <person name="Oren A."/>
            <person name="Chaudhuri R.R."/>
            <person name="La Ragione R."/>
            <person name="Hildebrand F."/>
            <person name="Pallen M.J."/>
        </authorList>
    </citation>
    <scope>NUCLEOTIDE SEQUENCE</scope>
    <source>
        <strain evidence="1">1282</strain>
    </source>
</reference>
<organism evidence="1 2">
    <name type="scientific">Candidatus Acutalibacter pullistercoris</name>
    <dbReference type="NCBI Taxonomy" id="2838418"/>
    <lineage>
        <taxon>Bacteria</taxon>
        <taxon>Bacillati</taxon>
        <taxon>Bacillota</taxon>
        <taxon>Clostridia</taxon>
        <taxon>Eubacteriales</taxon>
        <taxon>Acutalibacteraceae</taxon>
        <taxon>Acutalibacter</taxon>
    </lineage>
</organism>
<dbReference type="EMBL" id="DXDU01000080">
    <property type="protein sequence ID" value="HIY26500.1"/>
    <property type="molecule type" value="Genomic_DNA"/>
</dbReference>
<reference evidence="1" key="2">
    <citation type="submission" date="2021-04" db="EMBL/GenBank/DDBJ databases">
        <authorList>
            <person name="Gilroy R."/>
        </authorList>
    </citation>
    <scope>NUCLEOTIDE SEQUENCE</scope>
    <source>
        <strain evidence="1">1282</strain>
    </source>
</reference>
<protein>
    <submittedName>
        <fullName evidence="1">Alpha-2,8-polysialyltransferase family protein</fullName>
    </submittedName>
</protein>
<evidence type="ECO:0000313" key="2">
    <source>
        <dbReference type="Proteomes" id="UP000823915"/>
    </source>
</evidence>
<evidence type="ECO:0000313" key="1">
    <source>
        <dbReference type="EMBL" id="HIY26500.1"/>
    </source>
</evidence>
<gene>
    <name evidence="1" type="ORF">H9838_04910</name>
</gene>
<name>A0A9D2C188_9FIRM</name>
<comment type="caution">
    <text evidence="1">The sequence shown here is derived from an EMBL/GenBank/DDBJ whole genome shotgun (WGS) entry which is preliminary data.</text>
</comment>
<dbReference type="AlphaFoldDB" id="A0A9D2C188"/>
<proteinExistence type="predicted"/>
<accession>A0A9D2C188</accession>
<sequence length="322" mass="37319">MRTTQGERTVLYHAVSSYQLLEAILHRLRCHPGERAALVLPDFITEKYPQYGKLRERGFFQEVSLFPYLRLPHQSRDQVYRDALRLCRETLPRPLSRYEKIYVAGAHFYFSLALLQEGIPFTMLEDAAGMLARGRELYENLAQRYPLHGEIAWEAGLFTGENPLIREVICLKEAQGGTVPSKCRDFSVEIALERLDPKTRKAVAGLFVPWPLWSRAEGILLTQHLAQLGRGTWEGQRQVYRQLAQGPLRGVRLLVKPHPDDRMDYREIFPRCRVLRRPFPAELLPYVLKKGPRVVYTWDSTSCQNLKRHYTIVTLGRDRCGT</sequence>